<proteinExistence type="predicted"/>
<dbReference type="InterPro" id="IPR036397">
    <property type="entry name" value="RNaseH_sf"/>
</dbReference>
<name>A0ABN9RMX5_9DINO</name>
<gene>
    <name evidence="2" type="ORF">PCOR1329_LOCUS21482</name>
</gene>
<dbReference type="Pfam" id="PF01498">
    <property type="entry name" value="HTH_Tnp_Tc3_2"/>
    <property type="match status" value="1"/>
</dbReference>
<dbReference type="InterPro" id="IPR002492">
    <property type="entry name" value="Transposase_Tc1-like"/>
</dbReference>
<sequence>MRRLHDSGMGVKRIAAALSRSTDTVSKHLFKKNTTKKSKGRPKHSIRTPKGFLAAQRAYKKLLKSSGGTKEVTAAMLKSEMKLKFDIETVRREFAENGYQFRPLYEKPDLSDGDKKERLQWAREHKHRSPSQWSQYVHACMDNMVFQVLPNAKYRKVAAKRKVRGVYRKRKRDFSVGHVKPSNSAPGQWPTARSDLARPQVLKQSSGKGSVTIACAIGAGKVLMWHRVVGRWSAAAADRMCSGALQPAAKRVCPSVRGMFRVMEDSDPTGYKSRSGMAARKSAGIQTLDLPKRPPDLMPLDFAFWANLNTRVRGREKDWPASETETRAQCLAWLRRAALATPSERIHSIMGSLHKRRDLLA</sequence>
<keyword evidence="3" id="KW-1185">Reference proteome</keyword>
<protein>
    <recommendedName>
        <fullName evidence="1">Transposase Tc1-like domain-containing protein</fullName>
    </recommendedName>
</protein>
<dbReference type="Gene3D" id="3.30.420.10">
    <property type="entry name" value="Ribonuclease H-like superfamily/Ribonuclease H"/>
    <property type="match status" value="1"/>
</dbReference>
<dbReference type="EMBL" id="CAUYUJ010007080">
    <property type="protein sequence ID" value="CAK0819494.1"/>
    <property type="molecule type" value="Genomic_DNA"/>
</dbReference>
<feature type="domain" description="Transposase Tc1-like" evidence="1">
    <location>
        <begin position="71"/>
        <end position="127"/>
    </location>
</feature>
<dbReference type="Proteomes" id="UP001189429">
    <property type="component" value="Unassembled WGS sequence"/>
</dbReference>
<accession>A0ABN9RMX5</accession>
<evidence type="ECO:0000313" key="3">
    <source>
        <dbReference type="Proteomes" id="UP001189429"/>
    </source>
</evidence>
<reference evidence="2" key="1">
    <citation type="submission" date="2023-10" db="EMBL/GenBank/DDBJ databases">
        <authorList>
            <person name="Chen Y."/>
            <person name="Shah S."/>
            <person name="Dougan E. K."/>
            <person name="Thang M."/>
            <person name="Chan C."/>
        </authorList>
    </citation>
    <scope>NUCLEOTIDE SEQUENCE [LARGE SCALE GENOMIC DNA]</scope>
</reference>
<evidence type="ECO:0000259" key="1">
    <source>
        <dbReference type="Pfam" id="PF01498"/>
    </source>
</evidence>
<evidence type="ECO:0000313" key="2">
    <source>
        <dbReference type="EMBL" id="CAK0819494.1"/>
    </source>
</evidence>
<organism evidence="2 3">
    <name type="scientific">Prorocentrum cordatum</name>
    <dbReference type="NCBI Taxonomy" id="2364126"/>
    <lineage>
        <taxon>Eukaryota</taxon>
        <taxon>Sar</taxon>
        <taxon>Alveolata</taxon>
        <taxon>Dinophyceae</taxon>
        <taxon>Prorocentrales</taxon>
        <taxon>Prorocentraceae</taxon>
        <taxon>Prorocentrum</taxon>
    </lineage>
</organism>
<comment type="caution">
    <text evidence="2">The sequence shown here is derived from an EMBL/GenBank/DDBJ whole genome shotgun (WGS) entry which is preliminary data.</text>
</comment>